<keyword evidence="3 6" id="KW-0378">Hydrolase</keyword>
<keyword evidence="2" id="KW-0645">Protease</keyword>
<feature type="domain" description="NlpC/P60" evidence="5">
    <location>
        <begin position="225"/>
        <end position="339"/>
    </location>
</feature>
<accession>A0A1J5QLV4</accession>
<reference evidence="6" key="1">
    <citation type="submission" date="2016-10" db="EMBL/GenBank/DDBJ databases">
        <title>Sequence of Gallionella enrichment culture.</title>
        <authorList>
            <person name="Poehlein A."/>
            <person name="Muehling M."/>
            <person name="Daniel R."/>
        </authorList>
    </citation>
    <scope>NUCLEOTIDE SEQUENCE</scope>
</reference>
<dbReference type="Gene3D" id="3.90.1720.10">
    <property type="entry name" value="endopeptidase domain like (from Nostoc punctiforme)"/>
    <property type="match status" value="1"/>
</dbReference>
<evidence type="ECO:0000259" key="5">
    <source>
        <dbReference type="PROSITE" id="PS51935"/>
    </source>
</evidence>
<dbReference type="PANTHER" id="PTHR47359:SF3">
    <property type="entry name" value="NLP_P60 DOMAIN-CONTAINING PROTEIN-RELATED"/>
    <property type="match status" value="1"/>
</dbReference>
<dbReference type="PROSITE" id="PS51935">
    <property type="entry name" value="NLPC_P60"/>
    <property type="match status" value="1"/>
</dbReference>
<evidence type="ECO:0000256" key="4">
    <source>
        <dbReference type="ARBA" id="ARBA00022807"/>
    </source>
</evidence>
<dbReference type="GO" id="GO:0006508">
    <property type="term" value="P:proteolysis"/>
    <property type="evidence" value="ECO:0007669"/>
    <property type="project" value="UniProtKB-KW"/>
</dbReference>
<dbReference type="EMBL" id="MLJW01001389">
    <property type="protein sequence ID" value="OIQ78491.1"/>
    <property type="molecule type" value="Genomic_DNA"/>
</dbReference>
<dbReference type="InterPro" id="IPR000064">
    <property type="entry name" value="NLP_P60_dom"/>
</dbReference>
<proteinExistence type="inferred from homology"/>
<dbReference type="InterPro" id="IPR051794">
    <property type="entry name" value="PG_Endopeptidase_C40"/>
</dbReference>
<keyword evidence="4" id="KW-0788">Thiol protease</keyword>
<name>A0A1J5QLV4_9ZZZZ</name>
<evidence type="ECO:0000313" key="6">
    <source>
        <dbReference type="EMBL" id="OIQ78491.1"/>
    </source>
</evidence>
<dbReference type="GO" id="GO:0008234">
    <property type="term" value="F:cysteine-type peptidase activity"/>
    <property type="evidence" value="ECO:0007669"/>
    <property type="project" value="UniProtKB-KW"/>
</dbReference>
<dbReference type="InterPro" id="IPR038765">
    <property type="entry name" value="Papain-like_cys_pep_sf"/>
</dbReference>
<dbReference type="Pfam" id="PF00877">
    <property type="entry name" value="NLPC_P60"/>
    <property type="match status" value="1"/>
</dbReference>
<dbReference type="PANTHER" id="PTHR47359">
    <property type="entry name" value="PEPTIDOGLYCAN DL-ENDOPEPTIDASE CWLO"/>
    <property type="match status" value="1"/>
</dbReference>
<comment type="caution">
    <text evidence="6">The sequence shown here is derived from an EMBL/GenBank/DDBJ whole genome shotgun (WGS) entry which is preliminary data.</text>
</comment>
<sequence length="339" mass="35662">MSLRGSSPSRGLRAIIALALALSLSPWPAAASPNTSLASVSRQVDQLQTDAADAAEAANGAQVRLTALLHTLSGVQGQQAQQGAALKTLKHNLGVIAASAYKNGGLGEGIQLLFAQNPSEYLASASALEVVTEAQGVQLRRYATAEQRFHQTSMLVGDRVKLVQATQRELAASAALAQAKLAAVQRLLNSLKSAERKRYLAQQAARQKADKKSSLSSAKLGNTISGRAGIALRFAMRQIGDAYYFGAAGPTRWDCSGLTMVAFAQAGVSLPHSSQAQIHYGRKVSRGSLQPGDLVFFYRGISHVGIYLGHGLVVHAPRPGLDVKVESISAMPFAGAVRL</sequence>
<organism evidence="6">
    <name type="scientific">mine drainage metagenome</name>
    <dbReference type="NCBI Taxonomy" id="410659"/>
    <lineage>
        <taxon>unclassified sequences</taxon>
        <taxon>metagenomes</taxon>
        <taxon>ecological metagenomes</taxon>
    </lineage>
</organism>
<dbReference type="EC" id="3.4.-.-" evidence="6"/>
<dbReference type="AlphaFoldDB" id="A0A1J5QLV4"/>
<evidence type="ECO:0000256" key="2">
    <source>
        <dbReference type="ARBA" id="ARBA00022670"/>
    </source>
</evidence>
<evidence type="ECO:0000256" key="1">
    <source>
        <dbReference type="ARBA" id="ARBA00007074"/>
    </source>
</evidence>
<gene>
    <name evidence="6" type="ORF">GALL_397990</name>
</gene>
<protein>
    <submittedName>
        <fullName evidence="6">Putative endopeptidase</fullName>
        <ecNumber evidence="6">3.4.-.-</ecNumber>
    </submittedName>
</protein>
<dbReference type="SUPFAM" id="SSF54001">
    <property type="entry name" value="Cysteine proteinases"/>
    <property type="match status" value="1"/>
</dbReference>
<evidence type="ECO:0000256" key="3">
    <source>
        <dbReference type="ARBA" id="ARBA00022801"/>
    </source>
</evidence>
<comment type="similarity">
    <text evidence="1">Belongs to the peptidase C40 family.</text>
</comment>